<dbReference type="EMBL" id="JAHRHJ020000003">
    <property type="protein sequence ID" value="KAH9321542.1"/>
    <property type="molecule type" value="Genomic_DNA"/>
</dbReference>
<keyword evidence="1" id="KW-0472">Membrane</keyword>
<feature type="transmembrane region" description="Helical" evidence="1">
    <location>
        <begin position="39"/>
        <end position="62"/>
    </location>
</feature>
<comment type="caution">
    <text evidence="2">The sequence shown here is derived from an EMBL/GenBank/DDBJ whole genome shotgun (WGS) entry which is preliminary data.</text>
</comment>
<dbReference type="Proteomes" id="UP000824469">
    <property type="component" value="Unassembled WGS sequence"/>
</dbReference>
<keyword evidence="1" id="KW-1133">Transmembrane helix</keyword>
<sequence length="85" mass="9677">NVNSICHLMFTELLVSTILASKEFFLIEQHLETLIFRPVIWIFFHGFVVGFVDLSIMSNWLLPASTCNNTIAPDPDRDIPVIDLS</sequence>
<keyword evidence="1" id="KW-0812">Transmembrane</keyword>
<keyword evidence="3" id="KW-1185">Reference proteome</keyword>
<evidence type="ECO:0000313" key="2">
    <source>
        <dbReference type="EMBL" id="KAH9321542.1"/>
    </source>
</evidence>
<reference evidence="2 3" key="1">
    <citation type="journal article" date="2021" name="Nat. Plants">
        <title>The Taxus genome provides insights into paclitaxel biosynthesis.</title>
        <authorList>
            <person name="Xiong X."/>
            <person name="Gou J."/>
            <person name="Liao Q."/>
            <person name="Li Y."/>
            <person name="Zhou Q."/>
            <person name="Bi G."/>
            <person name="Li C."/>
            <person name="Du R."/>
            <person name="Wang X."/>
            <person name="Sun T."/>
            <person name="Guo L."/>
            <person name="Liang H."/>
            <person name="Lu P."/>
            <person name="Wu Y."/>
            <person name="Zhang Z."/>
            <person name="Ro D.K."/>
            <person name="Shang Y."/>
            <person name="Huang S."/>
            <person name="Yan J."/>
        </authorList>
    </citation>
    <scope>NUCLEOTIDE SEQUENCE [LARGE SCALE GENOMIC DNA]</scope>
    <source>
        <strain evidence="2">Ta-2019</strain>
    </source>
</reference>
<organism evidence="2 3">
    <name type="scientific">Taxus chinensis</name>
    <name type="common">Chinese yew</name>
    <name type="synonym">Taxus wallichiana var. chinensis</name>
    <dbReference type="NCBI Taxonomy" id="29808"/>
    <lineage>
        <taxon>Eukaryota</taxon>
        <taxon>Viridiplantae</taxon>
        <taxon>Streptophyta</taxon>
        <taxon>Embryophyta</taxon>
        <taxon>Tracheophyta</taxon>
        <taxon>Spermatophyta</taxon>
        <taxon>Pinopsida</taxon>
        <taxon>Pinidae</taxon>
        <taxon>Conifers II</taxon>
        <taxon>Cupressales</taxon>
        <taxon>Taxaceae</taxon>
        <taxon>Taxus</taxon>
    </lineage>
</organism>
<proteinExistence type="predicted"/>
<feature type="non-terminal residue" evidence="2">
    <location>
        <position position="85"/>
    </location>
</feature>
<gene>
    <name evidence="2" type="ORF">KI387_016181</name>
</gene>
<evidence type="ECO:0000256" key="1">
    <source>
        <dbReference type="SAM" id="Phobius"/>
    </source>
</evidence>
<accession>A0AA38GGK4</accession>
<dbReference type="AlphaFoldDB" id="A0AA38GGK4"/>
<evidence type="ECO:0000313" key="3">
    <source>
        <dbReference type="Proteomes" id="UP000824469"/>
    </source>
</evidence>
<protein>
    <submittedName>
        <fullName evidence="2">Uncharacterized protein</fullName>
    </submittedName>
</protein>
<name>A0AA38GGK4_TAXCH</name>
<feature type="non-terminal residue" evidence="2">
    <location>
        <position position="1"/>
    </location>
</feature>